<evidence type="ECO:0000313" key="1">
    <source>
        <dbReference type="EMBL" id="SDH85619.1"/>
    </source>
</evidence>
<dbReference type="Proteomes" id="UP000243588">
    <property type="component" value="Unassembled WGS sequence"/>
</dbReference>
<accession>A0A1G8FU07</accession>
<name>A0A1G8FU07_9FLAO</name>
<dbReference type="STRING" id="702745.SAMN05421818_11928"/>
<protein>
    <recommendedName>
        <fullName evidence="3">DUF3037 domain-containing protein</fullName>
    </recommendedName>
</protein>
<keyword evidence="2" id="KW-1185">Reference proteome</keyword>
<organism evidence="1 2">
    <name type="scientific">Myroides phaeus</name>
    <dbReference type="NCBI Taxonomy" id="702745"/>
    <lineage>
        <taxon>Bacteria</taxon>
        <taxon>Pseudomonadati</taxon>
        <taxon>Bacteroidota</taxon>
        <taxon>Flavobacteriia</taxon>
        <taxon>Flavobacteriales</taxon>
        <taxon>Flavobacteriaceae</taxon>
        <taxon>Myroides</taxon>
    </lineage>
</organism>
<dbReference type="EMBL" id="FNDQ01000019">
    <property type="protein sequence ID" value="SDH85619.1"/>
    <property type="molecule type" value="Genomic_DNA"/>
</dbReference>
<dbReference type="RefSeq" id="WP_090409795.1">
    <property type="nucleotide sequence ID" value="NZ_FNDQ01000019.1"/>
</dbReference>
<evidence type="ECO:0008006" key="3">
    <source>
        <dbReference type="Google" id="ProtNLM"/>
    </source>
</evidence>
<dbReference type="InterPro" id="IPR021398">
    <property type="entry name" value="DUF3037"/>
</dbReference>
<dbReference type="AlphaFoldDB" id="A0A1G8FU07"/>
<reference evidence="2" key="1">
    <citation type="submission" date="2016-10" db="EMBL/GenBank/DDBJ databases">
        <authorList>
            <person name="Varghese N."/>
            <person name="Submissions S."/>
        </authorList>
    </citation>
    <scope>NUCLEOTIDE SEQUENCE [LARGE SCALE GENOMIC DNA]</scope>
    <source>
        <strain evidence="2">DSM 23313</strain>
    </source>
</reference>
<dbReference type="Pfam" id="PF11236">
    <property type="entry name" value="DUF3037"/>
    <property type="match status" value="1"/>
</dbReference>
<proteinExistence type="predicted"/>
<gene>
    <name evidence="1" type="ORF">SAMN05421818_11928</name>
</gene>
<evidence type="ECO:0000313" key="2">
    <source>
        <dbReference type="Proteomes" id="UP000243588"/>
    </source>
</evidence>
<sequence length="124" mass="14386">MHVYEYSVIRLVPKIEREEFINIGLLVFSKSKRKLLAKFHLDEKKITCFSSEIDFEILQKHVKAFEAIALGTSTNNPIATLEVDERFRWLTAVKSSCIQASRPHPGMTMDLEVLFKNLYQELVL</sequence>